<reference evidence="2 3" key="1">
    <citation type="submission" date="2020-03" db="EMBL/GenBank/DDBJ databases">
        <title>Draft Genome Sequence of Cudoniella acicularis.</title>
        <authorList>
            <person name="Buettner E."/>
            <person name="Kellner H."/>
        </authorList>
    </citation>
    <scope>NUCLEOTIDE SEQUENCE [LARGE SCALE GENOMIC DNA]</scope>
    <source>
        <strain evidence="2 3">DSM 108380</strain>
    </source>
</reference>
<gene>
    <name evidence="2" type="ORF">G7Y89_g6573</name>
</gene>
<keyword evidence="3" id="KW-1185">Reference proteome</keyword>
<proteinExistence type="predicted"/>
<dbReference type="PANTHER" id="PTHR43167:SF1">
    <property type="entry name" value="PUTATIVE (AFU_ORTHOLOGUE AFUA_6G01830)-RELATED"/>
    <property type="match status" value="1"/>
</dbReference>
<feature type="region of interest" description="Disordered" evidence="1">
    <location>
        <begin position="109"/>
        <end position="172"/>
    </location>
</feature>
<feature type="compositionally biased region" description="Polar residues" evidence="1">
    <location>
        <begin position="155"/>
        <end position="172"/>
    </location>
</feature>
<dbReference type="PANTHER" id="PTHR43167">
    <property type="entry name" value="PUTATIVE (AFU_ORTHOLOGUE AFUA_6G01830)-RELATED"/>
    <property type="match status" value="1"/>
</dbReference>
<name>A0A8H4RLP4_9HELO</name>
<dbReference type="AlphaFoldDB" id="A0A8H4RLP4"/>
<organism evidence="2 3">
    <name type="scientific">Cudoniella acicularis</name>
    <dbReference type="NCBI Taxonomy" id="354080"/>
    <lineage>
        <taxon>Eukaryota</taxon>
        <taxon>Fungi</taxon>
        <taxon>Dikarya</taxon>
        <taxon>Ascomycota</taxon>
        <taxon>Pezizomycotina</taxon>
        <taxon>Leotiomycetes</taxon>
        <taxon>Helotiales</taxon>
        <taxon>Tricladiaceae</taxon>
        <taxon>Cudoniella</taxon>
    </lineage>
</organism>
<accession>A0A8H4RLP4</accession>
<dbReference type="Proteomes" id="UP000566819">
    <property type="component" value="Unassembled WGS sequence"/>
</dbReference>
<evidence type="ECO:0000313" key="3">
    <source>
        <dbReference type="Proteomes" id="UP000566819"/>
    </source>
</evidence>
<protein>
    <submittedName>
        <fullName evidence="2">Uncharacterized protein</fullName>
    </submittedName>
</protein>
<dbReference type="OrthoDB" id="4863010at2759"/>
<evidence type="ECO:0000313" key="2">
    <source>
        <dbReference type="EMBL" id="KAF4631561.1"/>
    </source>
</evidence>
<evidence type="ECO:0000256" key="1">
    <source>
        <dbReference type="SAM" id="MobiDB-lite"/>
    </source>
</evidence>
<comment type="caution">
    <text evidence="2">The sequence shown here is derived from an EMBL/GenBank/DDBJ whole genome shotgun (WGS) entry which is preliminary data.</text>
</comment>
<feature type="region of interest" description="Disordered" evidence="1">
    <location>
        <begin position="227"/>
        <end position="350"/>
    </location>
</feature>
<feature type="compositionally biased region" description="Polar residues" evidence="1">
    <location>
        <begin position="123"/>
        <end position="148"/>
    </location>
</feature>
<feature type="compositionally biased region" description="Polar residues" evidence="1">
    <location>
        <begin position="341"/>
        <end position="350"/>
    </location>
</feature>
<dbReference type="EMBL" id="JAAMPI010000432">
    <property type="protein sequence ID" value="KAF4631561.1"/>
    <property type="molecule type" value="Genomic_DNA"/>
</dbReference>
<sequence>MPLHSPVRAPQHILDLLSQLHHQSLEQEAAINPKGKFTSTDNIGDAEDKQPAFARPDFDDLMRDKFIALDEDKCHFVYQLIGATGATNIVEAGTSFGPEKNDLQGLAASRWAPENCSEEKSQADSNAETMTASFQRSSISQTSVNSKGNGKGPEDNSNPSDPNRNINIMTPITTRSFEEDRLSFLSKKFPSPENLLTYTQAEQRASPSSSLAGMNYGGLGASRWAGVSDGGQNNRGPDRGDLGLLYSRPITRGYGTDFPTQQQSNQGGRGRGDLGLLYSSPVTRGDGTDIPSPQQPQPANNQRGRGRGGQPTAAAQSTGSQRQLTPMPRTFGYSGLGDPTLLTQGRPSDP</sequence>